<feature type="compositionally biased region" description="Basic and acidic residues" evidence="1">
    <location>
        <begin position="1"/>
        <end position="11"/>
    </location>
</feature>
<dbReference type="Gene3D" id="6.10.140.140">
    <property type="match status" value="1"/>
</dbReference>
<dbReference type="SMART" id="SM00349">
    <property type="entry name" value="KRAB"/>
    <property type="match status" value="1"/>
</dbReference>
<accession>A0AA35JZF4</accession>
<dbReference type="AlphaFoldDB" id="A0AA35JZF4"/>
<dbReference type="InterPro" id="IPR001909">
    <property type="entry name" value="KRAB"/>
</dbReference>
<evidence type="ECO:0000313" key="4">
    <source>
        <dbReference type="Proteomes" id="UP001178461"/>
    </source>
</evidence>
<proteinExistence type="predicted"/>
<keyword evidence="4" id="KW-1185">Reference proteome</keyword>
<dbReference type="PROSITE" id="PS50805">
    <property type="entry name" value="KRAB"/>
    <property type="match status" value="1"/>
</dbReference>
<dbReference type="EMBL" id="OX395127">
    <property type="protein sequence ID" value="CAI5768992.1"/>
    <property type="molecule type" value="Genomic_DNA"/>
</dbReference>
<sequence>MGLEATTRRSSEQMNNNTGPVCFEDVAVPFTEEDWALLDPDQRALQKQVKEENPGIVASLTRRGRCWILNRELSMKRSRRRIVGSWTLLMVMNWKGRTRGSTTEST</sequence>
<reference evidence="3" key="1">
    <citation type="submission" date="2022-12" db="EMBL/GenBank/DDBJ databases">
        <authorList>
            <person name="Alioto T."/>
            <person name="Alioto T."/>
            <person name="Gomez Garrido J."/>
        </authorList>
    </citation>
    <scope>NUCLEOTIDE SEQUENCE</scope>
</reference>
<dbReference type="Proteomes" id="UP001178461">
    <property type="component" value="Chromosome 2"/>
</dbReference>
<dbReference type="GO" id="GO:0006355">
    <property type="term" value="P:regulation of DNA-templated transcription"/>
    <property type="evidence" value="ECO:0007669"/>
    <property type="project" value="InterPro"/>
</dbReference>
<evidence type="ECO:0000259" key="2">
    <source>
        <dbReference type="PROSITE" id="PS50805"/>
    </source>
</evidence>
<evidence type="ECO:0000313" key="3">
    <source>
        <dbReference type="EMBL" id="CAI5768992.1"/>
    </source>
</evidence>
<organism evidence="3 4">
    <name type="scientific">Podarcis lilfordi</name>
    <name type="common">Lilford's wall lizard</name>
    <dbReference type="NCBI Taxonomy" id="74358"/>
    <lineage>
        <taxon>Eukaryota</taxon>
        <taxon>Metazoa</taxon>
        <taxon>Chordata</taxon>
        <taxon>Craniata</taxon>
        <taxon>Vertebrata</taxon>
        <taxon>Euteleostomi</taxon>
        <taxon>Lepidosauria</taxon>
        <taxon>Squamata</taxon>
        <taxon>Bifurcata</taxon>
        <taxon>Unidentata</taxon>
        <taxon>Episquamata</taxon>
        <taxon>Laterata</taxon>
        <taxon>Lacertibaenia</taxon>
        <taxon>Lacertidae</taxon>
        <taxon>Podarcis</taxon>
    </lineage>
</organism>
<protein>
    <submittedName>
        <fullName evidence="3">Domain-containing ZNF747-like</fullName>
    </submittedName>
</protein>
<dbReference type="InterPro" id="IPR036051">
    <property type="entry name" value="KRAB_dom_sf"/>
</dbReference>
<dbReference type="Pfam" id="PF01352">
    <property type="entry name" value="KRAB"/>
    <property type="match status" value="1"/>
</dbReference>
<dbReference type="CDD" id="cd07765">
    <property type="entry name" value="KRAB_A-box"/>
    <property type="match status" value="1"/>
</dbReference>
<feature type="domain" description="KRAB" evidence="2">
    <location>
        <begin position="21"/>
        <end position="98"/>
    </location>
</feature>
<feature type="region of interest" description="Disordered" evidence="1">
    <location>
        <begin position="1"/>
        <end position="20"/>
    </location>
</feature>
<evidence type="ECO:0000256" key="1">
    <source>
        <dbReference type="SAM" id="MobiDB-lite"/>
    </source>
</evidence>
<dbReference type="SUPFAM" id="SSF109640">
    <property type="entry name" value="KRAB domain (Kruppel-associated box)"/>
    <property type="match status" value="1"/>
</dbReference>
<gene>
    <name evidence="3" type="ORF">PODLI_1B016153</name>
</gene>
<name>A0AA35JZF4_9SAUR</name>